<sequence>MLAVLGIRKYHTDPAWSAGQQQQHRARGRSATPHSPVASSRFRHRGSAPAIQIKSDPCSGNKGIVSSWVVGTAMAGPAVLNERILSSMSQKHVAAHPWHDLEIGPGAPEFFNCVSLPFTSKFTNMVGVLNSDITDGYQLKAFSFILTLSLAWCVIEVVEIPRGSKVKYELDKASGLIKVDRVLYSSVVYPHNYGFIPRTLCEDNDPLDVLILMQEQVVPGCFLRARAIGLMPMIDQGEKDDKIIAVCADDPEFRHYTDITDLPPHRLQEIRRFFEDYKKNENKEVAVNEFLPAKDAINAIKYSMDLYGSYVIESLRK</sequence>
<proteinExistence type="inferred from homology"/>
<dbReference type="GO" id="GO:0000287">
    <property type="term" value="F:magnesium ion binding"/>
    <property type="evidence" value="ECO:0007669"/>
    <property type="project" value="InterPro"/>
</dbReference>
<dbReference type="SMR" id="A0A1D6HHJ7"/>
<dbReference type="ExpressionAtlas" id="A0A1D6HHJ7">
    <property type="expression patterns" value="baseline and differential"/>
</dbReference>
<dbReference type="HAMAP" id="MF_00209">
    <property type="entry name" value="Inorganic_PPase"/>
    <property type="match status" value="1"/>
</dbReference>
<evidence type="ECO:0000256" key="5">
    <source>
        <dbReference type="ARBA" id="ARBA00022801"/>
    </source>
</evidence>
<reference evidence="11" key="1">
    <citation type="submission" date="2015-12" db="EMBL/GenBank/DDBJ databases">
        <title>Update maize B73 reference genome by single molecule sequencing technologies.</title>
        <authorList>
            <consortium name="Maize Genome Sequencing Project"/>
            <person name="Ware D."/>
        </authorList>
    </citation>
    <scope>NUCLEOTIDE SEQUENCE</scope>
    <source>
        <tissue evidence="11">Seedling</tissue>
    </source>
</reference>
<evidence type="ECO:0000256" key="8">
    <source>
        <dbReference type="ARBA" id="ARBA00047820"/>
    </source>
</evidence>
<dbReference type="STRING" id="4577.A0A1D6HHJ7"/>
<comment type="cofactor">
    <cofactor evidence="1">
        <name>Mg(2+)</name>
        <dbReference type="ChEBI" id="CHEBI:18420"/>
    </cofactor>
</comment>
<dbReference type="GO" id="GO:0006796">
    <property type="term" value="P:phosphate-containing compound metabolic process"/>
    <property type="evidence" value="ECO:0007669"/>
    <property type="project" value="InterPro"/>
</dbReference>
<dbReference type="GO" id="GO:0005737">
    <property type="term" value="C:cytoplasm"/>
    <property type="evidence" value="ECO:0007669"/>
    <property type="project" value="InterPro"/>
</dbReference>
<dbReference type="PROSITE" id="PS00387">
    <property type="entry name" value="PPASE"/>
    <property type="match status" value="1"/>
</dbReference>
<dbReference type="InterPro" id="IPR036649">
    <property type="entry name" value="Pyrophosphatase_sf"/>
</dbReference>
<dbReference type="SUPFAM" id="SSF50324">
    <property type="entry name" value="Inorganic pyrophosphatase"/>
    <property type="match status" value="1"/>
</dbReference>
<dbReference type="EC" id="3.6.1.1" evidence="3"/>
<feature type="region of interest" description="Disordered" evidence="10">
    <location>
        <begin position="15"/>
        <end position="46"/>
    </location>
</feature>
<dbReference type="InterPro" id="IPR008162">
    <property type="entry name" value="Pyrophosphatase"/>
</dbReference>
<evidence type="ECO:0000256" key="4">
    <source>
        <dbReference type="ARBA" id="ARBA00022723"/>
    </source>
</evidence>
<keyword evidence="5" id="KW-0378">Hydrolase</keyword>
<gene>
    <name evidence="11" type="ORF">ZEAMMB73_Zm00001d017770</name>
</gene>
<dbReference type="GO" id="GO:0004427">
    <property type="term" value="F:inorganic diphosphate phosphatase activity"/>
    <property type="evidence" value="ECO:0007669"/>
    <property type="project" value="UniProtKB-EC"/>
</dbReference>
<dbReference type="CDD" id="cd00412">
    <property type="entry name" value="pyrophosphatase"/>
    <property type="match status" value="1"/>
</dbReference>
<evidence type="ECO:0000256" key="1">
    <source>
        <dbReference type="ARBA" id="ARBA00001946"/>
    </source>
</evidence>
<organism evidence="11">
    <name type="scientific">Zea mays</name>
    <name type="common">Maize</name>
    <dbReference type="NCBI Taxonomy" id="4577"/>
    <lineage>
        <taxon>Eukaryota</taxon>
        <taxon>Viridiplantae</taxon>
        <taxon>Streptophyta</taxon>
        <taxon>Embryophyta</taxon>
        <taxon>Tracheophyta</taxon>
        <taxon>Spermatophyta</taxon>
        <taxon>Magnoliopsida</taxon>
        <taxon>Liliopsida</taxon>
        <taxon>Poales</taxon>
        <taxon>Poaceae</taxon>
        <taxon>PACMAD clade</taxon>
        <taxon>Panicoideae</taxon>
        <taxon>Andropogonodae</taxon>
        <taxon>Andropogoneae</taxon>
        <taxon>Tripsacinae</taxon>
        <taxon>Zea</taxon>
    </lineage>
</organism>
<evidence type="ECO:0000256" key="2">
    <source>
        <dbReference type="ARBA" id="ARBA00006220"/>
    </source>
</evidence>
<keyword evidence="6" id="KW-0460">Magnesium</keyword>
<name>A0A1D6HHJ7_MAIZE</name>
<comment type="catalytic activity">
    <reaction evidence="8">
        <text>diphosphate + H2O = 2 phosphate + H(+)</text>
        <dbReference type="Rhea" id="RHEA:24576"/>
        <dbReference type="ChEBI" id="CHEBI:15377"/>
        <dbReference type="ChEBI" id="CHEBI:15378"/>
        <dbReference type="ChEBI" id="CHEBI:33019"/>
        <dbReference type="ChEBI" id="CHEBI:43474"/>
        <dbReference type="EC" id="3.6.1.1"/>
    </reaction>
</comment>
<evidence type="ECO:0000256" key="7">
    <source>
        <dbReference type="ARBA" id="ARBA00032535"/>
    </source>
</evidence>
<evidence type="ECO:0000256" key="6">
    <source>
        <dbReference type="ARBA" id="ARBA00022842"/>
    </source>
</evidence>
<dbReference type="EMBL" id="CM000781">
    <property type="protein sequence ID" value="AQK74008.1"/>
    <property type="molecule type" value="Genomic_DNA"/>
</dbReference>
<accession>A0A1D6HHJ7</accession>
<evidence type="ECO:0000313" key="11">
    <source>
        <dbReference type="EMBL" id="AQK74008.1"/>
    </source>
</evidence>
<evidence type="ECO:0000256" key="10">
    <source>
        <dbReference type="SAM" id="MobiDB-lite"/>
    </source>
</evidence>
<protein>
    <recommendedName>
        <fullName evidence="9">Soluble inorganic pyrophosphatase</fullName>
        <ecNumber evidence="3">3.6.1.1</ecNumber>
    </recommendedName>
    <alternativeName>
        <fullName evidence="7">Pyrophosphate phospho-hydrolase</fullName>
    </alternativeName>
</protein>
<comment type="similarity">
    <text evidence="2">Belongs to the PPase family.</text>
</comment>
<dbReference type="FunFam" id="3.90.80.10:FF:000002">
    <property type="entry name" value="Soluble inorganic pyrophosphatase 4"/>
    <property type="match status" value="1"/>
</dbReference>
<dbReference type="PANTHER" id="PTHR10286">
    <property type="entry name" value="INORGANIC PYROPHOSPHATASE"/>
    <property type="match status" value="1"/>
</dbReference>
<dbReference type="Gene3D" id="3.90.80.10">
    <property type="entry name" value="Inorganic pyrophosphatase"/>
    <property type="match status" value="1"/>
</dbReference>
<keyword evidence="4" id="KW-0479">Metal-binding</keyword>
<dbReference type="Pfam" id="PF00719">
    <property type="entry name" value="Pyrophosphatase"/>
    <property type="match status" value="1"/>
</dbReference>
<dbReference type="AlphaFoldDB" id="A0A1D6HHJ7"/>
<evidence type="ECO:0000256" key="9">
    <source>
        <dbReference type="ARBA" id="ARBA00067975"/>
    </source>
</evidence>
<dbReference type="IntAct" id="A0A1D6HHJ7">
    <property type="interactions" value="3"/>
</dbReference>
<evidence type="ECO:0000256" key="3">
    <source>
        <dbReference type="ARBA" id="ARBA00012146"/>
    </source>
</evidence>
<dbReference type="InParanoid" id="A0A1D6HHJ7"/>